<dbReference type="GO" id="GO:0000287">
    <property type="term" value="F:magnesium ion binding"/>
    <property type="evidence" value="ECO:0007669"/>
    <property type="project" value="InterPro"/>
</dbReference>
<dbReference type="CDD" id="cd06223">
    <property type="entry name" value="PRTases_typeI"/>
    <property type="match status" value="1"/>
</dbReference>
<dbReference type="Proteomes" id="UP000028607">
    <property type="component" value="Unassembled WGS sequence"/>
</dbReference>
<evidence type="ECO:0000313" key="6">
    <source>
        <dbReference type="Proteomes" id="UP000028607"/>
    </source>
</evidence>
<dbReference type="GO" id="GO:0005737">
    <property type="term" value="C:cytoplasm"/>
    <property type="evidence" value="ECO:0007669"/>
    <property type="project" value="TreeGrafter"/>
</dbReference>
<dbReference type="STRING" id="1317124.DW2_15530"/>
<gene>
    <name evidence="5" type="ORF">DW2_15530</name>
</gene>
<dbReference type="GO" id="GO:0004749">
    <property type="term" value="F:ribose phosphate diphosphokinase activity"/>
    <property type="evidence" value="ECO:0007669"/>
    <property type="project" value="TreeGrafter"/>
</dbReference>
<evidence type="ECO:0000259" key="4">
    <source>
        <dbReference type="Pfam" id="PF13793"/>
    </source>
</evidence>
<comment type="similarity">
    <text evidence="2">Belongs to the ribose-phosphate pyrophosphokinase family.</text>
</comment>
<evidence type="ECO:0000259" key="3">
    <source>
        <dbReference type="Pfam" id="PF00156"/>
    </source>
</evidence>
<reference evidence="5 6" key="2">
    <citation type="journal article" date="2015" name="Antonie Van Leeuwenhoek">
        <title>Thioclava indica sp. nov., isolated from surface seawater of the Indian Ocean.</title>
        <authorList>
            <person name="Liu Y."/>
            <person name="Lai Q."/>
            <person name="Du J."/>
            <person name="Xu H."/>
            <person name="Jiang L."/>
            <person name="Shao Z."/>
        </authorList>
    </citation>
    <scope>NUCLEOTIDE SEQUENCE [LARGE SCALE GENOMIC DNA]</scope>
    <source>
        <strain evidence="5 6">13D2W-2</strain>
    </source>
</reference>
<dbReference type="Gene3D" id="3.40.50.2020">
    <property type="match status" value="2"/>
</dbReference>
<protein>
    <submittedName>
        <fullName evidence="5">Uncharacterized protein</fullName>
    </submittedName>
</protein>
<dbReference type="InterPro" id="IPR005946">
    <property type="entry name" value="Rib-P_diPkinase"/>
</dbReference>
<feature type="domain" description="Ribose-phosphate pyrophosphokinase N-terminal" evidence="4">
    <location>
        <begin position="17"/>
        <end position="137"/>
    </location>
</feature>
<dbReference type="InterPro" id="IPR029099">
    <property type="entry name" value="Pribosyltran_N"/>
</dbReference>
<dbReference type="PATRIC" id="fig|1317124.6.peg.3122"/>
<dbReference type="Pfam" id="PF00156">
    <property type="entry name" value="Pribosyltran"/>
    <property type="match status" value="1"/>
</dbReference>
<evidence type="ECO:0000256" key="1">
    <source>
        <dbReference type="ARBA" id="ARBA00022727"/>
    </source>
</evidence>
<dbReference type="EMBL" id="AQRC01000014">
    <property type="protein sequence ID" value="KFE33890.1"/>
    <property type="molecule type" value="Genomic_DNA"/>
</dbReference>
<keyword evidence="1 2" id="KW-0545">Nucleotide biosynthesis</keyword>
<dbReference type="SUPFAM" id="SSF53271">
    <property type="entry name" value="PRTase-like"/>
    <property type="match status" value="2"/>
</dbReference>
<dbReference type="GO" id="GO:0006164">
    <property type="term" value="P:purine nucleotide biosynthetic process"/>
    <property type="evidence" value="ECO:0007669"/>
    <property type="project" value="TreeGrafter"/>
</dbReference>
<feature type="domain" description="Phosphoribosyltransferase" evidence="3">
    <location>
        <begin position="158"/>
        <end position="280"/>
    </location>
</feature>
<dbReference type="InterPro" id="IPR029057">
    <property type="entry name" value="PRTase-like"/>
</dbReference>
<evidence type="ECO:0000256" key="2">
    <source>
        <dbReference type="RuleBase" id="RU004324"/>
    </source>
</evidence>
<dbReference type="AlphaFoldDB" id="A0A085TT43"/>
<accession>A0A085TT43</accession>
<reference evidence="6" key="1">
    <citation type="submission" date="2013-04" db="EMBL/GenBank/DDBJ databases">
        <title>Thioclava sp. 13D2W-2 Genome Sequencing.</title>
        <authorList>
            <person name="Lai Q."/>
            <person name="Li G."/>
            <person name="Shao Z."/>
        </authorList>
    </citation>
    <scope>NUCLEOTIDE SEQUENCE [LARGE SCALE GENOMIC DNA]</scope>
    <source>
        <strain evidence="6">13D2W-2</strain>
    </source>
</reference>
<dbReference type="eggNOG" id="COG0462">
    <property type="taxonomic scope" value="Bacteria"/>
</dbReference>
<sequence length="342" mass="36819">MIADNAARGGGRIIQAMRFFALNSSRPLGEAIARVGGFPLDPIEERDFTGGEHKTRPLVPVRGHDVFVLSGTHAEGPLSANDRLLRLMFFLATCRDHGAARITALVPSLAYARKDRRTQPHDPLGSRYVAQALEAMGPDAVVTIDSHNLQAFENAFRIPALNLHIRDLVAAAIRSRCEAQDRQDIVIVSPDAGGIKRAQLLREACVEAGLPEAGLAIVEKRRVQDVVSGTLFAGEVRDRAVWILDDMIVGGGTMLRAAHACAERGAAEINLVATHAMMDKTAIQRLADPLITRVYLSDASGMPGAAAALLGSRFELISVAGLLAETIERFHRDPEAPRTPIG</sequence>
<keyword evidence="6" id="KW-1185">Reference proteome</keyword>
<dbReference type="GO" id="GO:0002189">
    <property type="term" value="C:ribose phosphate diphosphokinase complex"/>
    <property type="evidence" value="ECO:0007669"/>
    <property type="project" value="TreeGrafter"/>
</dbReference>
<comment type="caution">
    <text evidence="5">The sequence shown here is derived from an EMBL/GenBank/DDBJ whole genome shotgun (WGS) entry which is preliminary data.</text>
</comment>
<dbReference type="SMART" id="SM01400">
    <property type="entry name" value="Pribosyltran_N"/>
    <property type="match status" value="1"/>
</dbReference>
<name>A0A085TT43_9RHOB</name>
<evidence type="ECO:0000313" key="5">
    <source>
        <dbReference type="EMBL" id="KFE33890.1"/>
    </source>
</evidence>
<proteinExistence type="inferred from homology"/>
<dbReference type="InterPro" id="IPR000836">
    <property type="entry name" value="PRTase_dom"/>
</dbReference>
<organism evidence="5 6">
    <name type="scientific">Thioclava atlantica</name>
    <dbReference type="NCBI Taxonomy" id="1317124"/>
    <lineage>
        <taxon>Bacteria</taxon>
        <taxon>Pseudomonadati</taxon>
        <taxon>Pseudomonadota</taxon>
        <taxon>Alphaproteobacteria</taxon>
        <taxon>Rhodobacterales</taxon>
        <taxon>Paracoccaceae</taxon>
        <taxon>Thioclava</taxon>
    </lineage>
</organism>
<dbReference type="NCBIfam" id="TIGR01251">
    <property type="entry name" value="ribP_PPkin"/>
    <property type="match status" value="1"/>
</dbReference>
<dbReference type="PANTHER" id="PTHR10210:SF41">
    <property type="entry name" value="RIBOSE-PHOSPHATE PYROPHOSPHOKINASE 1, CHLOROPLASTIC"/>
    <property type="match status" value="1"/>
</dbReference>
<dbReference type="GO" id="GO:0006015">
    <property type="term" value="P:5-phosphoribose 1-diphosphate biosynthetic process"/>
    <property type="evidence" value="ECO:0007669"/>
    <property type="project" value="TreeGrafter"/>
</dbReference>
<dbReference type="Pfam" id="PF13793">
    <property type="entry name" value="Pribosyltran_N"/>
    <property type="match status" value="1"/>
</dbReference>
<dbReference type="PANTHER" id="PTHR10210">
    <property type="entry name" value="RIBOSE-PHOSPHATE DIPHOSPHOKINASE FAMILY MEMBER"/>
    <property type="match status" value="1"/>
</dbReference>